<evidence type="ECO:0000256" key="5">
    <source>
        <dbReference type="ARBA" id="ARBA00022801"/>
    </source>
</evidence>
<feature type="domain" description="RanBP2-type" evidence="12">
    <location>
        <begin position="224"/>
        <end position="253"/>
    </location>
</feature>
<dbReference type="Pfam" id="PF00641">
    <property type="entry name" value="Zn_ribbon_RanBP"/>
    <property type="match status" value="1"/>
</dbReference>
<dbReference type="Proteomes" id="UP000801492">
    <property type="component" value="Unassembled WGS sequence"/>
</dbReference>
<evidence type="ECO:0008006" key="16">
    <source>
        <dbReference type="Google" id="ProtNLM"/>
    </source>
</evidence>
<keyword evidence="15" id="KW-1185">Reference proteome</keyword>
<evidence type="ECO:0000259" key="12">
    <source>
        <dbReference type="PROSITE" id="PS50199"/>
    </source>
</evidence>
<keyword evidence="4 10" id="KW-0863">Zinc-finger</keyword>
<dbReference type="PROSITE" id="PS01358">
    <property type="entry name" value="ZF_RANBP2_1"/>
    <property type="match status" value="2"/>
</dbReference>
<dbReference type="AlphaFoldDB" id="A0A8K0D419"/>
<dbReference type="SMART" id="SM00547">
    <property type="entry name" value="ZnF_RBZ"/>
    <property type="match status" value="2"/>
</dbReference>
<dbReference type="PANTHER" id="PTHR10183">
    <property type="entry name" value="CALPAIN"/>
    <property type="match status" value="1"/>
</dbReference>
<feature type="compositionally biased region" description="Low complexity" evidence="11">
    <location>
        <begin position="191"/>
        <end position="204"/>
    </location>
</feature>
<dbReference type="InterPro" id="IPR001300">
    <property type="entry name" value="Peptidase_C2_calpain_cat"/>
</dbReference>
<protein>
    <recommendedName>
        <fullName evidence="16">Calpain-D</fullName>
    </recommendedName>
</protein>
<dbReference type="EMBL" id="VTPC01007177">
    <property type="protein sequence ID" value="KAF2894265.1"/>
    <property type="molecule type" value="Genomic_DNA"/>
</dbReference>
<sequence>MQHNVPFYNSTQDPAQLAAINNVQVSSCPTFSSSPLLYYPHNTYTTYNYPNGISPLSQPNYTDVPNQPLNQLNYEYGVNQPITPINYSCKPEYSLNEFNSTNRPPLLPLSEPQRTNGLPLSLPHSINSSSSFDPFQHRQILETLKLSANSGHVNWTCRCCFYTDNAIHINLCKACKSPRFPSAIPNKDNQTPSTSSTTPPKSNPNILKICKLSLEDSQPVKPKRRNFWKCQKCTLHNLLTVSVCDACLNSREDATNNNSSLNKNSNEKKGLCKDMKLVNVDESSESCGLPSFNNVIPWKCSVCTFENRKTTVICDMCKTICNSLYDKPSQETKCLSEEELIELEWNYIVSNCKLEKRLFVDETFPAARSSLYYFSDQHQEDNTKWIRLRNVEVDGVDRNLSWTLFRELLEPPDVIQGELGNCWFMSALIVLIERENLIRSLFITQKLCPQGVYQIRLCKDGVWTTILIDDFVPCDEDGCLLFAYATRKQLWIPLIEKAAAKLFGCYEALNNGSVIEALNLLTGAPCEDLHLHKGDCDDDLVWSSLVVARKAFFVMVSCCNPPCMNLEKADIEKRGLRSEHLYSILDVCEIEGLRLLQLRDPMDIDNWNGDWSNYSHLWTPYLQERLLPNGPQHGTFWMTFEDFTKFFYSVGVCKIRNGWNEMIFPGTFPSFEKQNVSCVSFIIFEPTEVDFVLYQENQRKIEPSQRYYMDLSLILFKKTIDSTPRYKFLGFSQRLLQGYISYWRKLEPGEYIIVPISFNHWHVENITNLGYQLAIHSSTKIFAEMEDSCSLTLRDVIISLTRTCGQIRHLLPGLKIYFLKRGFCGSIILLENHYDDKWVQIKCTDDQNCHNVVCSRGELLRTADSIPPLHGQIIAIYTQLKYENEFSAVHQLDYRVSFSPGLGNWGEQTNSSHIPKIDADDVLHHTFLLKEYRLLT</sequence>
<evidence type="ECO:0000256" key="1">
    <source>
        <dbReference type="ARBA" id="ARBA00007623"/>
    </source>
</evidence>
<reference evidence="14" key="1">
    <citation type="submission" date="2019-08" db="EMBL/GenBank/DDBJ databases">
        <title>The genome of the North American firefly Photinus pyralis.</title>
        <authorList>
            <consortium name="Photinus pyralis genome working group"/>
            <person name="Fallon T.R."/>
            <person name="Sander Lower S.E."/>
            <person name="Weng J.-K."/>
        </authorList>
    </citation>
    <scope>NUCLEOTIDE SEQUENCE</scope>
    <source>
        <strain evidence="14">TRF0915ILg1</strain>
        <tissue evidence="14">Whole body</tissue>
    </source>
</reference>
<dbReference type="InterPro" id="IPR022684">
    <property type="entry name" value="Calpain_cysteine_protease"/>
</dbReference>
<dbReference type="PANTHER" id="PTHR10183:SF382">
    <property type="entry name" value="CALPAIN-15"/>
    <property type="match status" value="1"/>
</dbReference>
<evidence type="ECO:0000313" key="15">
    <source>
        <dbReference type="Proteomes" id="UP000801492"/>
    </source>
</evidence>
<dbReference type="PRINTS" id="PR00704">
    <property type="entry name" value="CALPAIN"/>
</dbReference>
<dbReference type="InterPro" id="IPR001876">
    <property type="entry name" value="Znf_RanBP2"/>
</dbReference>
<dbReference type="OrthoDB" id="424753at2759"/>
<evidence type="ECO:0000256" key="10">
    <source>
        <dbReference type="PROSITE-ProRule" id="PRU00322"/>
    </source>
</evidence>
<evidence type="ECO:0000259" key="13">
    <source>
        <dbReference type="PROSITE" id="PS50203"/>
    </source>
</evidence>
<dbReference type="GO" id="GO:0006508">
    <property type="term" value="P:proteolysis"/>
    <property type="evidence" value="ECO:0007669"/>
    <property type="project" value="UniProtKB-KW"/>
</dbReference>
<proteinExistence type="inferred from homology"/>
<gene>
    <name evidence="14" type="ORF">ILUMI_11906</name>
</gene>
<evidence type="ECO:0000256" key="8">
    <source>
        <dbReference type="PIRSR" id="PIRSR622684-1"/>
    </source>
</evidence>
<name>A0A8K0D419_IGNLU</name>
<accession>A0A8K0D419</accession>
<evidence type="ECO:0000256" key="4">
    <source>
        <dbReference type="ARBA" id="ARBA00022771"/>
    </source>
</evidence>
<feature type="region of interest" description="Disordered" evidence="11">
    <location>
        <begin position="185"/>
        <end position="204"/>
    </location>
</feature>
<comment type="similarity">
    <text evidence="1">Belongs to the peptidase C2 family.</text>
</comment>
<dbReference type="PROSITE" id="PS50203">
    <property type="entry name" value="CALPAIN_CAT"/>
    <property type="match status" value="1"/>
</dbReference>
<dbReference type="CDD" id="cd00044">
    <property type="entry name" value="CysPc"/>
    <property type="match status" value="1"/>
</dbReference>
<dbReference type="InterPro" id="IPR000169">
    <property type="entry name" value="Pept_cys_AS"/>
</dbReference>
<comment type="caution">
    <text evidence="9">Lacks conserved residue(s) required for the propagation of feature annotation.</text>
</comment>
<evidence type="ECO:0000256" key="2">
    <source>
        <dbReference type="ARBA" id="ARBA00022670"/>
    </source>
</evidence>
<keyword evidence="7" id="KW-0862">Zinc</keyword>
<keyword evidence="2" id="KW-0645">Protease</keyword>
<dbReference type="PROSITE" id="PS00139">
    <property type="entry name" value="THIOL_PROTEASE_CYS"/>
    <property type="match status" value="1"/>
</dbReference>
<dbReference type="Gene3D" id="2.30.30.380">
    <property type="entry name" value="Zn-finger domain of Sec23/24"/>
    <property type="match status" value="1"/>
</dbReference>
<comment type="caution">
    <text evidence="14">The sequence shown here is derived from an EMBL/GenBank/DDBJ whole genome shotgun (WGS) entry which is preliminary data.</text>
</comment>
<evidence type="ECO:0000256" key="7">
    <source>
        <dbReference type="ARBA" id="ARBA00022833"/>
    </source>
</evidence>
<dbReference type="Pfam" id="PF00648">
    <property type="entry name" value="Peptidase_C2"/>
    <property type="match status" value="1"/>
</dbReference>
<evidence type="ECO:0000256" key="11">
    <source>
        <dbReference type="SAM" id="MobiDB-lite"/>
    </source>
</evidence>
<dbReference type="InterPro" id="IPR038765">
    <property type="entry name" value="Papain-like_cys_pep_sf"/>
</dbReference>
<dbReference type="SUPFAM" id="SSF54001">
    <property type="entry name" value="Cysteine proteinases"/>
    <property type="match status" value="1"/>
</dbReference>
<dbReference type="PROSITE" id="PS50199">
    <property type="entry name" value="ZF_RANBP2_2"/>
    <property type="match status" value="1"/>
</dbReference>
<evidence type="ECO:0000256" key="9">
    <source>
        <dbReference type="PROSITE-ProRule" id="PRU00239"/>
    </source>
</evidence>
<keyword evidence="5" id="KW-0378">Hydrolase</keyword>
<keyword evidence="3" id="KW-0479">Metal-binding</keyword>
<feature type="domain" description="Calpain catalytic" evidence="13">
    <location>
        <begin position="358"/>
        <end position="656"/>
    </location>
</feature>
<dbReference type="SMART" id="SM00230">
    <property type="entry name" value="CysPc"/>
    <property type="match status" value="1"/>
</dbReference>
<feature type="active site" evidence="8">
    <location>
        <position position="422"/>
    </location>
</feature>
<dbReference type="GO" id="GO:0008270">
    <property type="term" value="F:zinc ion binding"/>
    <property type="evidence" value="ECO:0007669"/>
    <property type="project" value="UniProtKB-KW"/>
</dbReference>
<feature type="active site" evidence="8">
    <location>
        <position position="580"/>
    </location>
</feature>
<evidence type="ECO:0000313" key="14">
    <source>
        <dbReference type="EMBL" id="KAF2894265.1"/>
    </source>
</evidence>
<evidence type="ECO:0000256" key="6">
    <source>
        <dbReference type="ARBA" id="ARBA00022807"/>
    </source>
</evidence>
<evidence type="ECO:0000256" key="3">
    <source>
        <dbReference type="ARBA" id="ARBA00022723"/>
    </source>
</evidence>
<keyword evidence="6" id="KW-0788">Thiol protease</keyword>
<organism evidence="14 15">
    <name type="scientific">Ignelater luminosus</name>
    <name type="common">Cucubano</name>
    <name type="synonym">Pyrophorus luminosus</name>
    <dbReference type="NCBI Taxonomy" id="2038154"/>
    <lineage>
        <taxon>Eukaryota</taxon>
        <taxon>Metazoa</taxon>
        <taxon>Ecdysozoa</taxon>
        <taxon>Arthropoda</taxon>
        <taxon>Hexapoda</taxon>
        <taxon>Insecta</taxon>
        <taxon>Pterygota</taxon>
        <taxon>Neoptera</taxon>
        <taxon>Endopterygota</taxon>
        <taxon>Coleoptera</taxon>
        <taxon>Polyphaga</taxon>
        <taxon>Elateriformia</taxon>
        <taxon>Elateroidea</taxon>
        <taxon>Elateridae</taxon>
        <taxon>Agrypninae</taxon>
        <taxon>Pyrophorini</taxon>
        <taxon>Ignelater</taxon>
    </lineage>
</organism>
<dbReference type="Gene3D" id="3.90.70.10">
    <property type="entry name" value="Cysteine proteinases"/>
    <property type="match status" value="1"/>
</dbReference>
<dbReference type="GO" id="GO:0004198">
    <property type="term" value="F:calcium-dependent cysteine-type endopeptidase activity"/>
    <property type="evidence" value="ECO:0007669"/>
    <property type="project" value="InterPro"/>
</dbReference>
<dbReference type="GO" id="GO:0005737">
    <property type="term" value="C:cytoplasm"/>
    <property type="evidence" value="ECO:0007669"/>
    <property type="project" value="TreeGrafter"/>
</dbReference>